<evidence type="ECO:0000259" key="2">
    <source>
        <dbReference type="Pfam" id="PF01035"/>
    </source>
</evidence>
<dbReference type="Gene3D" id="1.10.10.10">
    <property type="entry name" value="Winged helix-like DNA-binding domain superfamily/Winged helix DNA-binding domain"/>
    <property type="match status" value="1"/>
</dbReference>
<accession>A0A8H3EMM6</accession>
<dbReference type="SUPFAM" id="SSF46767">
    <property type="entry name" value="Methylated DNA-protein cysteine methyltransferase, C-terminal domain"/>
    <property type="match status" value="1"/>
</dbReference>
<dbReference type="Proteomes" id="UP000664534">
    <property type="component" value="Unassembled WGS sequence"/>
</dbReference>
<keyword evidence="3" id="KW-0489">Methyltransferase</keyword>
<evidence type="ECO:0000256" key="1">
    <source>
        <dbReference type="ARBA" id="ARBA00022763"/>
    </source>
</evidence>
<dbReference type="InterPro" id="IPR036388">
    <property type="entry name" value="WH-like_DNA-bd_sf"/>
</dbReference>
<gene>
    <name evidence="3" type="primary">MGT1</name>
    <name evidence="3" type="ORF">IMSHALPRED_003918</name>
</gene>
<dbReference type="Pfam" id="PF01035">
    <property type="entry name" value="DNA_binding_1"/>
    <property type="match status" value="1"/>
</dbReference>
<proteinExistence type="predicted"/>
<dbReference type="GO" id="GO:0006281">
    <property type="term" value="P:DNA repair"/>
    <property type="evidence" value="ECO:0007669"/>
    <property type="project" value="InterPro"/>
</dbReference>
<dbReference type="GO" id="GO:0032259">
    <property type="term" value="P:methylation"/>
    <property type="evidence" value="ECO:0007669"/>
    <property type="project" value="UniProtKB-KW"/>
</dbReference>
<dbReference type="InterPro" id="IPR036217">
    <property type="entry name" value="MethylDNA_cys_MeTrfase_DNAb"/>
</dbReference>
<feature type="domain" description="Methylated-DNA-[protein]-cysteine S-methyltransferase DNA binding" evidence="2">
    <location>
        <begin position="5"/>
        <end position="85"/>
    </location>
</feature>
<keyword evidence="3" id="KW-0808">Transferase</keyword>
<protein>
    <submittedName>
        <fullName evidence="3">Methylated-DNA--protein-cysteine methyltransferase</fullName>
    </submittedName>
</protein>
<dbReference type="OrthoDB" id="1907495at2759"/>
<dbReference type="GO" id="GO:0008168">
    <property type="term" value="F:methyltransferase activity"/>
    <property type="evidence" value="ECO:0007669"/>
    <property type="project" value="UniProtKB-KW"/>
</dbReference>
<dbReference type="EMBL" id="CAJPDT010000002">
    <property type="protein sequence ID" value="CAF9905661.1"/>
    <property type="molecule type" value="Genomic_DNA"/>
</dbReference>
<dbReference type="InterPro" id="IPR014048">
    <property type="entry name" value="MethylDNA_cys_MeTrfase_DNA-bd"/>
</dbReference>
<organism evidence="3 4">
    <name type="scientific">Imshaugia aleurites</name>
    <dbReference type="NCBI Taxonomy" id="172621"/>
    <lineage>
        <taxon>Eukaryota</taxon>
        <taxon>Fungi</taxon>
        <taxon>Dikarya</taxon>
        <taxon>Ascomycota</taxon>
        <taxon>Pezizomycotina</taxon>
        <taxon>Lecanoromycetes</taxon>
        <taxon>OSLEUM clade</taxon>
        <taxon>Lecanoromycetidae</taxon>
        <taxon>Lecanorales</taxon>
        <taxon>Lecanorineae</taxon>
        <taxon>Parmeliaceae</taxon>
        <taxon>Imshaugia</taxon>
    </lineage>
</organism>
<dbReference type="AlphaFoldDB" id="A0A8H3EMM6"/>
<comment type="caution">
    <text evidence="3">The sequence shown here is derived from an EMBL/GenBank/DDBJ whole genome shotgun (WGS) entry which is preliminary data.</text>
</comment>
<sequence>RTMLLVAQVPPGRYTTYIALADFYREKWGMMSRRNFGGALKKNEWWPLVPDHRVVASNGGVGRGVDYGNHGASVEERVEMLREEGMRFDINGKLLGSTFSEFR</sequence>
<evidence type="ECO:0000313" key="3">
    <source>
        <dbReference type="EMBL" id="CAF9905661.1"/>
    </source>
</evidence>
<evidence type="ECO:0000313" key="4">
    <source>
        <dbReference type="Proteomes" id="UP000664534"/>
    </source>
</evidence>
<reference evidence="3" key="1">
    <citation type="submission" date="2021-03" db="EMBL/GenBank/DDBJ databases">
        <authorList>
            <person name="Tagirdzhanova G."/>
        </authorList>
    </citation>
    <scope>NUCLEOTIDE SEQUENCE</scope>
</reference>
<keyword evidence="1" id="KW-0227">DNA damage</keyword>
<name>A0A8H3EMM6_9LECA</name>
<feature type="non-terminal residue" evidence="3">
    <location>
        <position position="1"/>
    </location>
</feature>
<keyword evidence="4" id="KW-1185">Reference proteome</keyword>